<dbReference type="RefSeq" id="WP_224195868.1">
    <property type="nucleotide sequence ID" value="NZ_JAIRAU010000047.1"/>
</dbReference>
<evidence type="ECO:0000313" key="1">
    <source>
        <dbReference type="EMBL" id="MBZ5714135.1"/>
    </source>
</evidence>
<dbReference type="EMBL" id="JAIRAU010000047">
    <property type="protein sequence ID" value="MBZ5714135.1"/>
    <property type="molecule type" value="Genomic_DNA"/>
</dbReference>
<dbReference type="Proteomes" id="UP001139031">
    <property type="component" value="Unassembled WGS sequence"/>
</dbReference>
<evidence type="ECO:0000313" key="2">
    <source>
        <dbReference type="Proteomes" id="UP001139031"/>
    </source>
</evidence>
<comment type="caution">
    <text evidence="1">The sequence shown here is derived from an EMBL/GenBank/DDBJ whole genome shotgun (WGS) entry which is preliminary data.</text>
</comment>
<evidence type="ECO:0008006" key="3">
    <source>
        <dbReference type="Google" id="ProtNLM"/>
    </source>
</evidence>
<organism evidence="1 2">
    <name type="scientific">Nannocystis pusilla</name>
    <dbReference type="NCBI Taxonomy" id="889268"/>
    <lineage>
        <taxon>Bacteria</taxon>
        <taxon>Pseudomonadati</taxon>
        <taxon>Myxococcota</taxon>
        <taxon>Polyangia</taxon>
        <taxon>Nannocystales</taxon>
        <taxon>Nannocystaceae</taxon>
        <taxon>Nannocystis</taxon>
    </lineage>
</organism>
<sequence length="372" mass="40618">MSFPASKESVRTPKWPRVCGGIVALGFACENDTPVPESEPVDSPDAEIVYSSEHIDIAPLGSEALCAGTLAMLDDHVEYVLDMLELGLEERITIYLFLKGADVPIRKWCRQDVSGCARGTTIYSVLSLLPHEIVHAITSSEGRSWWEEGAARGLGDPSTFPDLLTGWQANLGGAGHLSRWLIERFGGRTYMNLYARTPYGASQAKVEAVARTVLGREFDDVLDEYAATAPFVYPHHWECYVSSEAVAVPWEDEYWEVEVDLDCDRTDTFSSHVAIYGMQMTARVPVTLPANGSYFFVADHPDANLAIQPCASEPRTKVTPGAYSWPLELLGAAGASQLEAGPHVLLVHLPPGPPAHVRIIAYPEIGEQGAPH</sequence>
<keyword evidence="2" id="KW-1185">Reference proteome</keyword>
<dbReference type="PROSITE" id="PS51257">
    <property type="entry name" value="PROKAR_LIPOPROTEIN"/>
    <property type="match status" value="1"/>
</dbReference>
<reference evidence="1" key="1">
    <citation type="submission" date="2021-08" db="EMBL/GenBank/DDBJ databases">
        <authorList>
            <person name="Stevens D.C."/>
        </authorList>
    </citation>
    <scope>NUCLEOTIDE SEQUENCE</scope>
    <source>
        <strain evidence="1">DSM 53165</strain>
    </source>
</reference>
<name>A0ABS7U0T3_9BACT</name>
<proteinExistence type="predicted"/>
<accession>A0ABS7U0T3</accession>
<gene>
    <name evidence="1" type="ORF">K7C98_33295</name>
</gene>
<protein>
    <recommendedName>
        <fullName evidence="3">Lipoprotein</fullName>
    </recommendedName>
</protein>